<evidence type="ECO:0000313" key="4">
    <source>
        <dbReference type="EMBL" id="GLK98492.1"/>
    </source>
</evidence>
<dbReference type="EMBL" id="BSFP01000001">
    <property type="protein sequence ID" value="GLK98492.1"/>
    <property type="molecule type" value="Genomic_DNA"/>
</dbReference>
<dbReference type="InterPro" id="IPR013320">
    <property type="entry name" value="ConA-like_dom_sf"/>
</dbReference>
<dbReference type="InterPro" id="IPR000757">
    <property type="entry name" value="Beta-glucanase-like"/>
</dbReference>
<protein>
    <recommendedName>
        <fullName evidence="3">GH16 domain-containing protein</fullName>
    </recommendedName>
</protein>
<feature type="chain" id="PRO_5040788516" description="GH16 domain-containing protein" evidence="2">
    <location>
        <begin position="21"/>
        <end position="437"/>
    </location>
</feature>
<comment type="similarity">
    <text evidence="1">Belongs to the glycosyl hydrolase 16 family.</text>
</comment>
<dbReference type="Gene3D" id="2.60.120.260">
    <property type="entry name" value="Galactose-binding domain-like"/>
    <property type="match status" value="1"/>
</dbReference>
<feature type="domain" description="GH16" evidence="3">
    <location>
        <begin position="181"/>
        <end position="436"/>
    </location>
</feature>
<dbReference type="Pfam" id="PF26113">
    <property type="entry name" value="GH16_XgeA"/>
    <property type="match status" value="1"/>
</dbReference>
<dbReference type="GO" id="GO:0004553">
    <property type="term" value="F:hydrolase activity, hydrolyzing O-glycosyl compounds"/>
    <property type="evidence" value="ECO:0007669"/>
    <property type="project" value="InterPro"/>
</dbReference>
<dbReference type="PANTHER" id="PTHR10963">
    <property type="entry name" value="GLYCOSYL HYDROLASE-RELATED"/>
    <property type="match status" value="1"/>
</dbReference>
<dbReference type="AlphaFoldDB" id="A0A9W6KBJ7"/>
<sequence length="437" mass="44784">MMRFLAALAALGPFAAPGPAAVATPGAAELVRNATAAQDLTGWSAAAAAGPEAVKRATGLTGGPAAATGVRLSRGGASGAWAYALVALRTPAAFTVGQTYRMSVWLRDTAGPGRTFGLLLASGEYRHRPTETAEYTAPADARWHLVTRTFVATAAGAADTALYLSLPTAGPFDVQVTGASVQSVSAPAPARVRTGPSRVLGFSGPAIDPKVWGYDLGGGGWGNGERQTYTSSPANARLDGAGHLAITAVRTAQGFTSARLTTQGKVTVAAGSYVEAAITAPVGASVWPAFWLLGADIDTVGWPACGELDAFEGTGSRPTLVQSAAHMALAGSPRTDRQYGWGEAGGTTDVGLPLDARSHVFGVYFDAQTVRFYVDRRPTMSLWATDALASGRTWPFGGPQFLLLNVAVAGGVDNSATSFPRTMTVGPISIWAGGVPF</sequence>
<accession>A0A9W6KBJ7</accession>
<keyword evidence="5" id="KW-1185">Reference proteome</keyword>
<dbReference type="CDD" id="cd08023">
    <property type="entry name" value="GH16_laminarinase_like"/>
    <property type="match status" value="1"/>
</dbReference>
<evidence type="ECO:0000313" key="5">
    <source>
        <dbReference type="Proteomes" id="UP001143480"/>
    </source>
</evidence>
<dbReference type="GO" id="GO:0005975">
    <property type="term" value="P:carbohydrate metabolic process"/>
    <property type="evidence" value="ECO:0007669"/>
    <property type="project" value="InterPro"/>
</dbReference>
<evidence type="ECO:0000256" key="2">
    <source>
        <dbReference type="SAM" id="SignalP"/>
    </source>
</evidence>
<dbReference type="SUPFAM" id="SSF49899">
    <property type="entry name" value="Concanavalin A-like lectins/glucanases"/>
    <property type="match status" value="1"/>
</dbReference>
<evidence type="ECO:0000259" key="3">
    <source>
        <dbReference type="PROSITE" id="PS51762"/>
    </source>
</evidence>
<proteinExistence type="inferred from homology"/>
<dbReference type="Proteomes" id="UP001143480">
    <property type="component" value="Unassembled WGS sequence"/>
</dbReference>
<comment type="caution">
    <text evidence="4">The sequence shown here is derived from an EMBL/GenBank/DDBJ whole genome shotgun (WGS) entry which is preliminary data.</text>
</comment>
<reference evidence="4" key="1">
    <citation type="journal article" date="2014" name="Int. J. Syst. Evol. Microbiol.">
        <title>Complete genome sequence of Corynebacterium casei LMG S-19264T (=DSM 44701T), isolated from a smear-ripened cheese.</title>
        <authorList>
            <consortium name="US DOE Joint Genome Institute (JGI-PGF)"/>
            <person name="Walter F."/>
            <person name="Albersmeier A."/>
            <person name="Kalinowski J."/>
            <person name="Ruckert C."/>
        </authorList>
    </citation>
    <scope>NUCLEOTIDE SEQUENCE</scope>
    <source>
        <strain evidence="4">VKM Ac-1321</strain>
    </source>
</reference>
<reference evidence="4" key="2">
    <citation type="submission" date="2023-01" db="EMBL/GenBank/DDBJ databases">
        <authorList>
            <person name="Sun Q."/>
            <person name="Evtushenko L."/>
        </authorList>
    </citation>
    <scope>NUCLEOTIDE SEQUENCE</scope>
    <source>
        <strain evidence="4">VKM Ac-1321</strain>
    </source>
</reference>
<gene>
    <name evidence="4" type="ORF">GCM10017581_002330</name>
</gene>
<feature type="signal peptide" evidence="2">
    <location>
        <begin position="1"/>
        <end position="20"/>
    </location>
</feature>
<dbReference type="InterPro" id="IPR050546">
    <property type="entry name" value="Glycosyl_Hydrlase_16"/>
</dbReference>
<dbReference type="PROSITE" id="PS51762">
    <property type="entry name" value="GH16_2"/>
    <property type="match status" value="1"/>
</dbReference>
<dbReference type="RefSeq" id="WP_271188776.1">
    <property type="nucleotide sequence ID" value="NZ_BSFP01000001.1"/>
</dbReference>
<organism evidence="4 5">
    <name type="scientific">Dactylosporangium matsuzakiense</name>
    <dbReference type="NCBI Taxonomy" id="53360"/>
    <lineage>
        <taxon>Bacteria</taxon>
        <taxon>Bacillati</taxon>
        <taxon>Actinomycetota</taxon>
        <taxon>Actinomycetes</taxon>
        <taxon>Micromonosporales</taxon>
        <taxon>Micromonosporaceae</taxon>
        <taxon>Dactylosporangium</taxon>
    </lineage>
</organism>
<name>A0A9W6KBJ7_9ACTN</name>
<dbReference type="PANTHER" id="PTHR10963:SF55">
    <property type="entry name" value="GLYCOSIDE HYDROLASE FAMILY 16 PROTEIN"/>
    <property type="match status" value="1"/>
</dbReference>
<dbReference type="Gene3D" id="2.60.120.200">
    <property type="match status" value="1"/>
</dbReference>
<keyword evidence="2" id="KW-0732">Signal</keyword>
<evidence type="ECO:0000256" key="1">
    <source>
        <dbReference type="ARBA" id="ARBA00006865"/>
    </source>
</evidence>